<gene>
    <name evidence="1" type="ORF">ACH5RR_037258</name>
</gene>
<name>A0ABD2Y9A4_9GENT</name>
<keyword evidence="2" id="KW-1185">Reference proteome</keyword>
<dbReference type="Proteomes" id="UP001630127">
    <property type="component" value="Unassembled WGS sequence"/>
</dbReference>
<evidence type="ECO:0008006" key="3">
    <source>
        <dbReference type="Google" id="ProtNLM"/>
    </source>
</evidence>
<dbReference type="InterPro" id="IPR040256">
    <property type="entry name" value="At4g02000-like"/>
</dbReference>
<reference evidence="1 2" key="1">
    <citation type="submission" date="2024-11" db="EMBL/GenBank/DDBJ databases">
        <title>A near-complete genome assembly of Cinchona calisaya.</title>
        <authorList>
            <person name="Lian D.C."/>
            <person name="Zhao X.W."/>
            <person name="Wei L."/>
        </authorList>
    </citation>
    <scope>NUCLEOTIDE SEQUENCE [LARGE SCALE GENOMIC DNA]</scope>
    <source>
        <tissue evidence="1">Nenye</tissue>
    </source>
</reference>
<dbReference type="EMBL" id="JBJUIK010000015">
    <property type="protein sequence ID" value="KAL3502809.1"/>
    <property type="molecule type" value="Genomic_DNA"/>
</dbReference>
<organism evidence="1 2">
    <name type="scientific">Cinchona calisaya</name>
    <dbReference type="NCBI Taxonomy" id="153742"/>
    <lineage>
        <taxon>Eukaryota</taxon>
        <taxon>Viridiplantae</taxon>
        <taxon>Streptophyta</taxon>
        <taxon>Embryophyta</taxon>
        <taxon>Tracheophyta</taxon>
        <taxon>Spermatophyta</taxon>
        <taxon>Magnoliopsida</taxon>
        <taxon>eudicotyledons</taxon>
        <taxon>Gunneridae</taxon>
        <taxon>Pentapetalae</taxon>
        <taxon>asterids</taxon>
        <taxon>lamiids</taxon>
        <taxon>Gentianales</taxon>
        <taxon>Rubiaceae</taxon>
        <taxon>Cinchonoideae</taxon>
        <taxon>Cinchoneae</taxon>
        <taxon>Cinchona</taxon>
    </lineage>
</organism>
<dbReference type="PANTHER" id="PTHR31286">
    <property type="entry name" value="GLYCINE-RICH CELL WALL STRUCTURAL PROTEIN 1.8-LIKE"/>
    <property type="match status" value="1"/>
</dbReference>
<accession>A0ABD2Y9A4</accession>
<protein>
    <recommendedName>
        <fullName evidence="3">DUF4283 domain-containing protein</fullName>
    </recommendedName>
</protein>
<evidence type="ECO:0000313" key="2">
    <source>
        <dbReference type="Proteomes" id="UP001630127"/>
    </source>
</evidence>
<dbReference type="AlphaFoldDB" id="A0ABD2Y9A4"/>
<sequence>MVKDVSFGGDDGKRGDKRGGGVSNFLLPLTHAPKSFEDIVSGNYVEPLLKELRLYHGESALFLSEKENTILSKPFKHDLKGNCLEGFRMTVLKWTPNFLVDVESSIVPLWVSFEHLPCYYYDKRTLLSIVRMIGKPLKLDVATISRSKPNVTWFYIEVKKGPFDSGKVEEADQTSPQHYAKCTWKERKALWADLRHLSSVTQDPPFLRGDLHVIFDVAEYVRTTQLDTRAVDGFNAVIHD</sequence>
<comment type="caution">
    <text evidence="1">The sequence shown here is derived from an EMBL/GenBank/DDBJ whole genome shotgun (WGS) entry which is preliminary data.</text>
</comment>
<dbReference type="PANTHER" id="PTHR31286:SF179">
    <property type="entry name" value="RNASE H TYPE-1 DOMAIN-CONTAINING PROTEIN"/>
    <property type="match status" value="1"/>
</dbReference>
<evidence type="ECO:0000313" key="1">
    <source>
        <dbReference type="EMBL" id="KAL3502809.1"/>
    </source>
</evidence>
<proteinExistence type="predicted"/>